<keyword evidence="6 15" id="KW-0812">Transmembrane</keyword>
<evidence type="ECO:0000256" key="13">
    <source>
        <dbReference type="ARBA" id="ARBA00023136"/>
    </source>
</evidence>
<dbReference type="InterPro" id="IPR001505">
    <property type="entry name" value="Copper_CuA"/>
</dbReference>
<keyword evidence="4 15" id="KW-0813">Transport</keyword>
<feature type="domain" description="Cytochrome oxidase subunit II transmembrane region profile" evidence="18">
    <location>
        <begin position="6"/>
        <end position="96"/>
    </location>
</feature>
<dbReference type="InterPro" id="IPR002429">
    <property type="entry name" value="CcO_II-like_C"/>
</dbReference>
<comment type="catalytic activity">
    <reaction evidence="14">
        <text>4 Fe(II)-[cytochrome c] + O2 + 8 H(+)(in) = 4 Fe(III)-[cytochrome c] + 2 H2O + 4 H(+)(out)</text>
        <dbReference type="Rhea" id="RHEA:11436"/>
        <dbReference type="Rhea" id="RHEA-COMP:10350"/>
        <dbReference type="Rhea" id="RHEA-COMP:14399"/>
        <dbReference type="ChEBI" id="CHEBI:15377"/>
        <dbReference type="ChEBI" id="CHEBI:15378"/>
        <dbReference type="ChEBI" id="CHEBI:15379"/>
        <dbReference type="ChEBI" id="CHEBI:29033"/>
        <dbReference type="ChEBI" id="CHEBI:29034"/>
        <dbReference type="EC" id="7.1.1.9"/>
    </reaction>
    <physiologicalReaction direction="left-to-right" evidence="14">
        <dbReference type="Rhea" id="RHEA:11437"/>
    </physiologicalReaction>
</comment>
<evidence type="ECO:0000256" key="10">
    <source>
        <dbReference type="ARBA" id="ARBA00022982"/>
    </source>
</evidence>
<dbReference type="InterPro" id="IPR036257">
    <property type="entry name" value="Cyt_c_oxidase_su2_TM_sf"/>
</dbReference>
<keyword evidence="15 19" id="KW-0496">Mitochondrion</keyword>
<dbReference type="PROSITE" id="PS50857">
    <property type="entry name" value="COX2_CUA"/>
    <property type="match status" value="1"/>
</dbReference>
<dbReference type="PRINTS" id="PR01166">
    <property type="entry name" value="CYCOXIDASEII"/>
</dbReference>
<dbReference type="AlphaFoldDB" id="A0A343VVJ2"/>
<comment type="function">
    <text evidence="15">Component of the cytochrome c oxidase, the last enzyme in the mitochondrial electron transport chain which drives oxidative phosphorylation. The respiratory chain contains 3 multisubunit complexes succinate dehydrogenase (complex II, CII), ubiquinol-cytochrome c oxidoreductase (cytochrome b-c1 complex, complex III, CIII) and cytochrome c oxidase (complex IV, CIV), that cooperate to transfer electrons derived from NADH and succinate to molecular oxygen, creating an electrochemical gradient over the inner membrane that drives transmembrane transport and the ATP synthase. Cytochrome c oxidase is the component of the respiratory chain that catalyzes the reduction of oxygen to water. Electrons originating from reduced cytochrome c in the intermembrane space (IMS) are transferred via the dinuclear copper A center (CU(A)) of subunit 2 and heme A of subunit 1 to the active site in subunit 1, a binuclear center (BNC) formed by heme A3 and copper B (CU(B)). The BNC reduces molecular oxygen to 2 water molecules using 4 electrons from cytochrome c in the IMS and 4 protons from the mitochondrial matrix.</text>
</comment>
<keyword evidence="7 15" id="KW-0479">Metal-binding</keyword>
<keyword evidence="5 15" id="KW-0679">Respiratory chain</keyword>
<evidence type="ECO:0000256" key="5">
    <source>
        <dbReference type="ARBA" id="ARBA00022660"/>
    </source>
</evidence>
<dbReference type="SUPFAM" id="SSF81464">
    <property type="entry name" value="Cytochrome c oxidase subunit II-like, transmembrane region"/>
    <property type="match status" value="1"/>
</dbReference>
<dbReference type="PROSITE" id="PS00078">
    <property type="entry name" value="COX2"/>
    <property type="match status" value="1"/>
</dbReference>
<dbReference type="GO" id="GO:0004129">
    <property type="term" value="F:cytochrome-c oxidase activity"/>
    <property type="evidence" value="ECO:0007669"/>
    <property type="project" value="UniProtKB-EC"/>
</dbReference>
<dbReference type="GO" id="GO:0005507">
    <property type="term" value="F:copper ion binding"/>
    <property type="evidence" value="ECO:0007669"/>
    <property type="project" value="InterPro"/>
</dbReference>
<keyword evidence="13 15" id="KW-0472">Membrane</keyword>
<evidence type="ECO:0000256" key="12">
    <source>
        <dbReference type="ARBA" id="ARBA00023008"/>
    </source>
</evidence>
<dbReference type="Gene3D" id="2.60.40.420">
    <property type="entry name" value="Cupredoxins - blue copper proteins"/>
    <property type="match status" value="1"/>
</dbReference>
<evidence type="ECO:0000313" key="19">
    <source>
        <dbReference type="EMBL" id="AVP74387.1"/>
    </source>
</evidence>
<evidence type="ECO:0000256" key="14">
    <source>
        <dbReference type="ARBA" id="ARBA00049512"/>
    </source>
</evidence>
<keyword evidence="11 16" id="KW-1133">Transmembrane helix</keyword>
<feature type="domain" description="Cytochrome oxidase subunit II copper A binding" evidence="17">
    <location>
        <begin position="99"/>
        <end position="226"/>
    </location>
</feature>
<dbReference type="EMBL" id="MF993329">
    <property type="protein sequence ID" value="AVP74387.1"/>
    <property type="molecule type" value="Genomic_DNA"/>
</dbReference>
<evidence type="ECO:0000256" key="8">
    <source>
        <dbReference type="ARBA" id="ARBA00022842"/>
    </source>
</evidence>
<accession>A0A343VVJ2</accession>
<evidence type="ECO:0000256" key="11">
    <source>
        <dbReference type="ARBA" id="ARBA00022989"/>
    </source>
</evidence>
<comment type="similarity">
    <text evidence="2 15">Belongs to the cytochrome c oxidase subunit 2 family.</text>
</comment>
<comment type="cofactor">
    <cofactor evidence="15">
        <name>Cu cation</name>
        <dbReference type="ChEBI" id="CHEBI:23378"/>
    </cofactor>
    <text evidence="15">Binds a copper A center.</text>
</comment>
<keyword evidence="10 15" id="KW-0249">Electron transport</keyword>
<gene>
    <name evidence="19" type="primary">COX2</name>
</gene>
<dbReference type="PROSITE" id="PS50999">
    <property type="entry name" value="COX2_TM"/>
    <property type="match status" value="1"/>
</dbReference>
<feature type="transmembrane region" description="Helical" evidence="16">
    <location>
        <begin position="32"/>
        <end position="56"/>
    </location>
</feature>
<evidence type="ECO:0000259" key="17">
    <source>
        <dbReference type="PROSITE" id="PS50857"/>
    </source>
</evidence>
<evidence type="ECO:0000256" key="6">
    <source>
        <dbReference type="ARBA" id="ARBA00022692"/>
    </source>
</evidence>
<evidence type="ECO:0000259" key="18">
    <source>
        <dbReference type="PROSITE" id="PS50999"/>
    </source>
</evidence>
<dbReference type="Gene3D" id="1.10.287.90">
    <property type="match status" value="1"/>
</dbReference>
<evidence type="ECO:0000256" key="7">
    <source>
        <dbReference type="ARBA" id="ARBA00022723"/>
    </source>
</evidence>
<proteinExistence type="inferred from homology"/>
<dbReference type="SUPFAM" id="SSF49503">
    <property type="entry name" value="Cupredoxins"/>
    <property type="match status" value="1"/>
</dbReference>
<dbReference type="Pfam" id="PF02790">
    <property type="entry name" value="COX2_TM"/>
    <property type="match status" value="1"/>
</dbReference>
<dbReference type="InterPro" id="IPR011759">
    <property type="entry name" value="Cyt_c_oxidase_su2_TM_dom"/>
</dbReference>
<dbReference type="InterPro" id="IPR045187">
    <property type="entry name" value="CcO_II"/>
</dbReference>
<keyword evidence="8" id="KW-0460">Magnesium</keyword>
<dbReference type="Pfam" id="PF00116">
    <property type="entry name" value="COX2"/>
    <property type="match status" value="1"/>
</dbReference>
<dbReference type="InterPro" id="IPR008972">
    <property type="entry name" value="Cupredoxin"/>
</dbReference>
<evidence type="ECO:0000256" key="16">
    <source>
        <dbReference type="SAM" id="Phobius"/>
    </source>
</evidence>
<evidence type="ECO:0000256" key="3">
    <source>
        <dbReference type="ARBA" id="ARBA00015946"/>
    </source>
</evidence>
<comment type="subcellular location">
    <subcellularLocation>
        <location evidence="1">Membrane</location>
        <topology evidence="1">Multi-pass membrane protein</topology>
    </subcellularLocation>
    <subcellularLocation>
        <location evidence="15">Mitochondrion inner membrane</location>
        <topology evidence="15">Multi-pass membrane protein</topology>
    </subcellularLocation>
</comment>
<feature type="transmembrane region" description="Helical" evidence="16">
    <location>
        <begin position="68"/>
        <end position="91"/>
    </location>
</feature>
<dbReference type="PANTHER" id="PTHR22888:SF9">
    <property type="entry name" value="CYTOCHROME C OXIDASE SUBUNIT 2"/>
    <property type="match status" value="1"/>
</dbReference>
<dbReference type="PANTHER" id="PTHR22888">
    <property type="entry name" value="CYTOCHROME C OXIDASE, SUBUNIT II"/>
    <property type="match status" value="1"/>
</dbReference>
<dbReference type="GO" id="GO:0042773">
    <property type="term" value="P:ATP synthesis coupled electron transport"/>
    <property type="evidence" value="ECO:0007669"/>
    <property type="project" value="TreeGrafter"/>
</dbReference>
<name>A0A343VVJ2_9PLAT</name>
<dbReference type="GO" id="GO:0005743">
    <property type="term" value="C:mitochondrial inner membrane"/>
    <property type="evidence" value="ECO:0007669"/>
    <property type="project" value="UniProtKB-SubCell"/>
</dbReference>
<keyword evidence="12 15" id="KW-0186">Copper</keyword>
<geneLocation type="mitochondrion" evidence="19"/>
<evidence type="ECO:0000256" key="9">
    <source>
        <dbReference type="ARBA" id="ARBA00022967"/>
    </source>
</evidence>
<protein>
    <recommendedName>
        <fullName evidence="3 15">Cytochrome c oxidase subunit 2</fullName>
    </recommendedName>
</protein>
<keyword evidence="15" id="KW-0999">Mitochondrion inner membrane</keyword>
<reference evidence="19" key="1">
    <citation type="journal article" date="2018" name="Genomics">
        <title>Probing recalcitrant problems in polyclad evolution and systematics with novel mitochondrial genome resources.</title>
        <authorList>
            <person name="Kenny N.J."/>
            <person name="Norena C."/>
            <person name="Damborenea C."/>
            <person name="Grande C."/>
        </authorList>
    </citation>
    <scope>NUCLEOTIDE SEQUENCE</scope>
</reference>
<evidence type="ECO:0000256" key="15">
    <source>
        <dbReference type="RuleBase" id="RU000457"/>
    </source>
</evidence>
<evidence type="ECO:0000256" key="4">
    <source>
        <dbReference type="ARBA" id="ARBA00022448"/>
    </source>
</evidence>
<sequence>MNNFFFNNILTLNFPHGSTPVMGNIINFHEKCLLIILFVLVVVLTLLLYNILFSLSQTNGLENTLLEILWTVIPTLIIITIMVPSLEILYFSEESGGSFFSNNLKVVGHQWYWTYDEFEISNQALLNFDSYLINESDLNLGEFRNNEVDRPVIFEVNRATRLLITSADVIHSWAVPEFGVKVDAVPGRLNQIVVFTSEPGRFFGYCSELCGVNHSFMPIVVEVINI</sequence>
<organism evidence="19">
    <name type="scientific">Bothromesostoma personatum</name>
    <dbReference type="NCBI Taxonomy" id="27905"/>
    <lineage>
        <taxon>Eukaryota</taxon>
        <taxon>Metazoa</taxon>
        <taxon>Spiralia</taxon>
        <taxon>Lophotrochozoa</taxon>
        <taxon>Platyhelminthes</taxon>
        <taxon>Rhabditophora</taxon>
        <taxon>Rhabdocoela</taxon>
        <taxon>Neodalyellida</taxon>
        <taxon>Typhloplanidae</taxon>
        <taxon>Mesostominae</taxon>
        <taxon>Bothromesostoma</taxon>
    </lineage>
</organism>
<keyword evidence="9" id="KW-1278">Translocase</keyword>
<evidence type="ECO:0000256" key="2">
    <source>
        <dbReference type="ARBA" id="ARBA00007866"/>
    </source>
</evidence>
<evidence type="ECO:0000256" key="1">
    <source>
        <dbReference type="ARBA" id="ARBA00004141"/>
    </source>
</evidence>